<feature type="transmembrane region" description="Helical" evidence="1">
    <location>
        <begin position="47"/>
        <end position="69"/>
    </location>
</feature>
<evidence type="ECO:0000256" key="1">
    <source>
        <dbReference type="SAM" id="Phobius"/>
    </source>
</evidence>
<feature type="transmembrane region" description="Helical" evidence="1">
    <location>
        <begin position="107"/>
        <end position="127"/>
    </location>
</feature>
<evidence type="ECO:0000313" key="3">
    <source>
        <dbReference type="Proteomes" id="UP000288405"/>
    </source>
</evidence>
<dbReference type="Proteomes" id="UP000288405">
    <property type="component" value="Unassembled WGS sequence"/>
</dbReference>
<comment type="caution">
    <text evidence="2">The sequence shown here is derived from an EMBL/GenBank/DDBJ whole genome shotgun (WGS) entry which is preliminary data.</text>
</comment>
<organism evidence="2 3">
    <name type="scientific">Aliidiomarina sanyensis</name>
    <dbReference type="NCBI Taxonomy" id="1249555"/>
    <lineage>
        <taxon>Bacteria</taxon>
        <taxon>Pseudomonadati</taxon>
        <taxon>Pseudomonadota</taxon>
        <taxon>Gammaproteobacteria</taxon>
        <taxon>Alteromonadales</taxon>
        <taxon>Idiomarinaceae</taxon>
        <taxon>Aliidiomarina</taxon>
    </lineage>
</organism>
<keyword evidence="1" id="KW-0812">Transmembrane</keyword>
<proteinExistence type="predicted"/>
<dbReference type="EMBL" id="PIPM01000001">
    <property type="protein sequence ID" value="RUO36279.1"/>
    <property type="molecule type" value="Genomic_DNA"/>
</dbReference>
<keyword evidence="1" id="KW-1133">Transmembrane helix</keyword>
<protein>
    <submittedName>
        <fullName evidence="2">Uncharacterized protein</fullName>
    </submittedName>
</protein>
<keyword evidence="3" id="KW-1185">Reference proteome</keyword>
<keyword evidence="1" id="KW-0472">Membrane</keyword>
<accession>A0A432WRC6</accession>
<evidence type="ECO:0000313" key="2">
    <source>
        <dbReference type="EMBL" id="RUO36279.1"/>
    </source>
</evidence>
<dbReference type="AlphaFoldDB" id="A0A432WRC6"/>
<dbReference type="OrthoDB" id="6238236at2"/>
<feature type="transmembrane region" description="Helical" evidence="1">
    <location>
        <begin position="81"/>
        <end position="101"/>
    </location>
</feature>
<dbReference type="RefSeq" id="WP_126775590.1">
    <property type="nucleotide sequence ID" value="NZ_PIPM01000001.1"/>
</dbReference>
<feature type="transmembrane region" description="Helical" evidence="1">
    <location>
        <begin position="18"/>
        <end position="35"/>
    </location>
</feature>
<gene>
    <name evidence="2" type="ORF">CWE11_00210</name>
</gene>
<name>A0A432WRC6_9GAMM</name>
<sequence length="156" mass="17846">MQQPDSPSNPNRPSIQRVIALVTAPVGLIFLLSDPQDLLRLIMHTGLSWYAIFTPVAWGIILGTIAGLLRWDRIQNYSEWGVWLSTALMTFGMVGTFAIYFEHRLWYLAWPTMWLAMLGLGIFAFFAMQVRFSLKIQDGKQNPKARRTSGQNTKRK</sequence>
<reference evidence="2 3" key="1">
    <citation type="journal article" date="2011" name="Front. Microbiol.">
        <title>Genomic signatures of strain selection and enhancement in Bacillus atrophaeus var. globigii, a historical biowarfare simulant.</title>
        <authorList>
            <person name="Gibbons H.S."/>
            <person name="Broomall S.M."/>
            <person name="McNew L.A."/>
            <person name="Daligault H."/>
            <person name="Chapman C."/>
            <person name="Bruce D."/>
            <person name="Karavis M."/>
            <person name="Krepps M."/>
            <person name="McGregor P.A."/>
            <person name="Hong C."/>
            <person name="Park K.H."/>
            <person name="Akmal A."/>
            <person name="Feldman A."/>
            <person name="Lin J.S."/>
            <person name="Chang W.E."/>
            <person name="Higgs B.W."/>
            <person name="Demirev P."/>
            <person name="Lindquist J."/>
            <person name="Liem A."/>
            <person name="Fochler E."/>
            <person name="Read T.D."/>
            <person name="Tapia R."/>
            <person name="Johnson S."/>
            <person name="Bishop-Lilly K.A."/>
            <person name="Detter C."/>
            <person name="Han C."/>
            <person name="Sozhamannan S."/>
            <person name="Rosenzweig C.N."/>
            <person name="Skowronski E.W."/>
        </authorList>
    </citation>
    <scope>NUCLEOTIDE SEQUENCE [LARGE SCALE GENOMIC DNA]</scope>
    <source>
        <strain evidence="2 3">GYP-17</strain>
    </source>
</reference>